<feature type="domain" description="MalQ N-terminal beta-sandwich" evidence="12">
    <location>
        <begin position="102"/>
        <end position="184"/>
    </location>
</feature>
<keyword evidence="6 10" id="KW-0808">Transferase</keyword>
<dbReference type="InterPro" id="IPR017853">
    <property type="entry name" value="GH"/>
</dbReference>
<evidence type="ECO:0000313" key="14">
    <source>
        <dbReference type="Proteomes" id="UP000291501"/>
    </source>
</evidence>
<evidence type="ECO:0000256" key="6">
    <source>
        <dbReference type="ARBA" id="ARBA00022679"/>
    </source>
</evidence>
<proteinExistence type="inferred from homology"/>
<dbReference type="InterPro" id="IPR048458">
    <property type="entry name" value="MalQ_N"/>
</dbReference>
<evidence type="ECO:0000256" key="5">
    <source>
        <dbReference type="ARBA" id="ARBA00022676"/>
    </source>
</evidence>
<dbReference type="GO" id="GO:0005975">
    <property type="term" value="P:carbohydrate metabolic process"/>
    <property type="evidence" value="ECO:0007669"/>
    <property type="project" value="InterPro"/>
</dbReference>
<evidence type="ECO:0000256" key="10">
    <source>
        <dbReference type="RuleBase" id="RU361207"/>
    </source>
</evidence>
<dbReference type="PANTHER" id="PTHR32438:SF5">
    <property type="entry name" value="4-ALPHA-GLUCANOTRANSFERASE DPE1, CHLOROPLASTIC_AMYLOPLASTIC"/>
    <property type="match status" value="1"/>
</dbReference>
<comment type="caution">
    <text evidence="13">The sequence shown here is derived from an EMBL/GenBank/DDBJ whole genome shotgun (WGS) entry which is preliminary data.</text>
</comment>
<evidence type="ECO:0000256" key="9">
    <source>
        <dbReference type="ARBA" id="ARBA00031501"/>
    </source>
</evidence>
<keyword evidence="5 10" id="KW-0328">Glycosyltransferase</keyword>
<gene>
    <name evidence="13" type="ORF">MCC10126_0118</name>
</gene>
<evidence type="ECO:0000256" key="3">
    <source>
        <dbReference type="ARBA" id="ARBA00012560"/>
    </source>
</evidence>
<dbReference type="EC" id="2.4.1.25" evidence="3 10"/>
<name>A0A4R0WCF0_BIFLL</name>
<dbReference type="GO" id="GO:0004134">
    <property type="term" value="F:4-alpha-glucanotransferase activity"/>
    <property type="evidence" value="ECO:0007669"/>
    <property type="project" value="UniProtKB-EC"/>
</dbReference>
<protein>
    <recommendedName>
        <fullName evidence="4 10">4-alpha-glucanotransferase</fullName>
        <ecNumber evidence="3 10">2.4.1.25</ecNumber>
    </recommendedName>
    <alternativeName>
        <fullName evidence="8 10">Amylomaltase</fullName>
    </alternativeName>
    <alternativeName>
        <fullName evidence="9 10">Disproportionating enzyme</fullName>
    </alternativeName>
</protein>
<dbReference type="Gene3D" id="3.20.20.80">
    <property type="entry name" value="Glycosidases"/>
    <property type="match status" value="1"/>
</dbReference>
<dbReference type="SUPFAM" id="SSF51445">
    <property type="entry name" value="(Trans)glycosidases"/>
    <property type="match status" value="1"/>
</dbReference>
<keyword evidence="7 10" id="KW-0119">Carbohydrate metabolism</keyword>
<dbReference type="Pfam" id="PF02446">
    <property type="entry name" value="Glyco_hydro_77"/>
    <property type="match status" value="1"/>
</dbReference>
<reference evidence="13 14" key="1">
    <citation type="journal article" date="2018" name="Sci. Rep.">
        <title>Genomic diversity and distribution of Bifidobacterium longum subsp. longum across the human lifespan.</title>
        <authorList>
            <person name="Odamaki T."/>
            <person name="Bottacini F."/>
            <person name="Kato K."/>
            <person name="Mitsuyama E."/>
            <person name="Yoshida K."/>
            <person name="Horigome A."/>
            <person name="Xiao J.Z."/>
            <person name="van Sinderen D."/>
        </authorList>
    </citation>
    <scope>NUCLEOTIDE SEQUENCE [LARGE SCALE GENOMIC DNA]</scope>
    <source>
        <strain evidence="13 14">MCC10126</strain>
    </source>
</reference>
<dbReference type="EMBL" id="SHTN01000001">
    <property type="protein sequence ID" value="TCF86404.1"/>
    <property type="molecule type" value="Genomic_DNA"/>
</dbReference>
<evidence type="ECO:0000313" key="13">
    <source>
        <dbReference type="EMBL" id="TCF86404.1"/>
    </source>
</evidence>
<organism evidence="13 14">
    <name type="scientific">Bifidobacterium longum subsp. longum</name>
    <dbReference type="NCBI Taxonomy" id="1679"/>
    <lineage>
        <taxon>Bacteria</taxon>
        <taxon>Bacillati</taxon>
        <taxon>Actinomycetota</taxon>
        <taxon>Actinomycetes</taxon>
        <taxon>Bifidobacteriales</taxon>
        <taxon>Bifidobacteriaceae</taxon>
        <taxon>Bifidobacterium</taxon>
    </lineage>
</organism>
<evidence type="ECO:0000256" key="8">
    <source>
        <dbReference type="ARBA" id="ARBA00031423"/>
    </source>
</evidence>
<sequence>MTDAYGNDAATSTGTIADTTNNAASGAPQRAESTERLARPLIKLAKACGLATSFIDQLGTYTEISDAALVAVLKALDVDASSDEAIVRSMTQLEVENSKRLLPSTIVATTGKPTGITLNCSSDADITASIELEDGTAFGHFALLPNLNSGKPDLTIAPDLPMGYHTLTVTVDGREGKAAIIAAPARIPVPEAVAEHQRWGWMTQMYSVRSRESWGIGDYSDLKRLLADAAEKSKADFMLINPIHAGAPIPPLEPSPYLPESRRFLNVTYIRPQDIPEYATLPADVRAQVDALHDSVAARNDESTPMDINAAWEAKRPALRLIFEAGRNNKRELEFEHFKTTAGPDLDSFATWCLCFEVWGAPWGENRWFFEKTIDDPAVRQLVEEHHDLFEFNRWLQWIAAEQVNDAQHTALDHGMTLGLMQDMAVGVHGLGADAWANPERFASGGVTVGCPPDFYNQQGQDWGQPPFNPRYLEATGYQVYREMVHSMYEHAGAVRIDHVLGLFRLWWIPQGLGARNGAYVMYNHEAMLGVLAIEATRAGGMVIGEDLGTVPDYVRRILADHGVLGTDVEWFNRVDDSPNAGDPYRAPQEYRKQALASVTTHDLPPTAGYLNFEHVKLREELHLLSEPVEVFAASAMAERTAMMNRLVEGGYITQAVADDVEGHVQEIVEAMHAMLTDTPSLLLQAALVDGVGECRSQNQPGTSSEYSNWRVPLADGEGHVVHTDEVFDLPRVQSLSAVMRREKR</sequence>
<dbReference type="NCBIfam" id="TIGR00217">
    <property type="entry name" value="malQ"/>
    <property type="match status" value="1"/>
</dbReference>
<dbReference type="PANTHER" id="PTHR32438">
    <property type="entry name" value="4-ALPHA-GLUCANOTRANSFERASE DPE1, CHLOROPLASTIC/AMYLOPLASTIC"/>
    <property type="match status" value="1"/>
</dbReference>
<dbReference type="Proteomes" id="UP000291501">
    <property type="component" value="Unassembled WGS sequence"/>
</dbReference>
<evidence type="ECO:0000256" key="4">
    <source>
        <dbReference type="ARBA" id="ARBA00020295"/>
    </source>
</evidence>
<dbReference type="InterPro" id="IPR003385">
    <property type="entry name" value="Glyco_hydro_77"/>
</dbReference>
<evidence type="ECO:0000256" key="1">
    <source>
        <dbReference type="ARBA" id="ARBA00000439"/>
    </source>
</evidence>
<evidence type="ECO:0000256" key="7">
    <source>
        <dbReference type="ARBA" id="ARBA00023277"/>
    </source>
</evidence>
<dbReference type="Pfam" id="PF21226">
    <property type="entry name" value="MalQ_N"/>
    <property type="match status" value="1"/>
</dbReference>
<dbReference type="AlphaFoldDB" id="A0A4R0WCF0"/>
<accession>A0A4R0WCF0</accession>
<evidence type="ECO:0000256" key="11">
    <source>
        <dbReference type="SAM" id="MobiDB-lite"/>
    </source>
</evidence>
<dbReference type="RefSeq" id="WP_131311784.1">
    <property type="nucleotide sequence ID" value="NZ_SHTN01000001.1"/>
</dbReference>
<evidence type="ECO:0000256" key="2">
    <source>
        <dbReference type="ARBA" id="ARBA00005684"/>
    </source>
</evidence>
<comment type="similarity">
    <text evidence="2 10">Belongs to the disproportionating enzyme family.</text>
</comment>
<feature type="compositionally biased region" description="Polar residues" evidence="11">
    <location>
        <begin position="9"/>
        <end position="24"/>
    </location>
</feature>
<comment type="catalytic activity">
    <reaction evidence="1 10">
        <text>Transfers a segment of a (1-&gt;4)-alpha-D-glucan to a new position in an acceptor, which may be glucose or a (1-&gt;4)-alpha-D-glucan.</text>
        <dbReference type="EC" id="2.4.1.25"/>
    </reaction>
</comment>
<feature type="region of interest" description="Disordered" evidence="11">
    <location>
        <begin position="1"/>
        <end position="32"/>
    </location>
</feature>
<evidence type="ECO:0000259" key="12">
    <source>
        <dbReference type="Pfam" id="PF21226"/>
    </source>
</evidence>